<keyword evidence="2" id="KW-1185">Reference proteome</keyword>
<protein>
    <submittedName>
        <fullName evidence="1">Lipoxygenase</fullName>
    </submittedName>
</protein>
<evidence type="ECO:0000313" key="1">
    <source>
        <dbReference type="EMBL" id="KAH9789510.1"/>
    </source>
</evidence>
<name>A0ACB8MV00_CITSI</name>
<gene>
    <name evidence="1" type="ORF">KPL71_003044</name>
</gene>
<proteinExistence type="predicted"/>
<reference evidence="2" key="1">
    <citation type="journal article" date="2023" name="Hortic. Res.">
        <title>A chromosome-level phased genome enabling allele-level studies in sweet orange: a case study on citrus Huanglongbing tolerance.</title>
        <authorList>
            <person name="Wu B."/>
            <person name="Yu Q."/>
            <person name="Deng Z."/>
            <person name="Duan Y."/>
            <person name="Luo F."/>
            <person name="Gmitter F. Jr."/>
        </authorList>
    </citation>
    <scope>NUCLEOTIDE SEQUENCE [LARGE SCALE GENOMIC DNA]</scope>
    <source>
        <strain evidence="2">cv. Valencia</strain>
    </source>
</reference>
<dbReference type="EMBL" id="CM039171">
    <property type="protein sequence ID" value="KAH9789510.1"/>
    <property type="molecule type" value="Genomic_DNA"/>
</dbReference>
<organism evidence="1 2">
    <name type="scientific">Citrus sinensis</name>
    <name type="common">Sweet orange</name>
    <name type="synonym">Citrus aurantium var. sinensis</name>
    <dbReference type="NCBI Taxonomy" id="2711"/>
    <lineage>
        <taxon>Eukaryota</taxon>
        <taxon>Viridiplantae</taxon>
        <taxon>Streptophyta</taxon>
        <taxon>Embryophyta</taxon>
        <taxon>Tracheophyta</taxon>
        <taxon>Spermatophyta</taxon>
        <taxon>Magnoliopsida</taxon>
        <taxon>eudicotyledons</taxon>
        <taxon>Gunneridae</taxon>
        <taxon>Pentapetalae</taxon>
        <taxon>rosids</taxon>
        <taxon>malvids</taxon>
        <taxon>Sapindales</taxon>
        <taxon>Rutaceae</taxon>
        <taxon>Aurantioideae</taxon>
        <taxon>Citrus</taxon>
    </lineage>
</organism>
<evidence type="ECO:0000313" key="2">
    <source>
        <dbReference type="Proteomes" id="UP000829398"/>
    </source>
</evidence>
<dbReference type="Proteomes" id="UP000829398">
    <property type="component" value="Chromosome 2"/>
</dbReference>
<sequence>MLKPQVHQPQSIKPLFPLSKPFLHGNYGHAFRPVQSTSTLFKGSPKLRIGSVPRNTIKAIATSTEKSIKVKAVVTVKPTVGGFLSNISLDQGLDDLGDLFGKSLLLELVSAELDPKTGLDKSTIQDYARKIGADGDGNMQYESEFEVPSGFGEIGAILVENEHHKEMYLKDIVLDGLPNGPVNVTCNSWLHSKHDNKQKRVFFTNKLYLPSQTPDGLKRYRAEELTILRGNGQGERKTYDRIYDYDVYNDLGDPDKKPELARPVLGGKQNPYPRRCRTGRPRCDTDQFSEKREGNFYVPRDEAFSEVKQLTFSAKTVYSVLHALVPSLETAFVDPDLGFPYFSAIDALFNEGVNLPPLKQEGFWNTLLPRLVKAIEDTGDNILLFETPETMDRDKFFWFRDEEFSRQTLAGLNPYSIRLITEWPLKSTLDPEIYGPPESAITTELIEKEIGGMISVEEAIKQKKLFILDYHDLFLPYVEKVRQLKSTTLYGSRTIFFLTPAGTLRPIAIELTRPPMNGKPQWKQVFLPSWHSTECWLWKLAKAHVLAHDAGYHQLVSHWPTTARCNIATEDPSDEQWKFFLEKPENALLNTFPSQIQATKVMAILDVLSTHSPDEEYLGKEIEPAWREDPVINAAFEKFRGKLMELEGIIDARNADPKLRNRNGAGWCHMSS</sequence>
<accession>A0ACB8MV00</accession>
<comment type="caution">
    <text evidence="1">The sequence shown here is derived from an EMBL/GenBank/DDBJ whole genome shotgun (WGS) entry which is preliminary data.</text>
</comment>